<dbReference type="AlphaFoldDB" id="A0A8X7UQ27"/>
<reference evidence="1 2" key="1">
    <citation type="submission" date="2020-02" db="EMBL/GenBank/DDBJ databases">
        <authorList>
            <person name="Ma Q."/>
            <person name="Huang Y."/>
            <person name="Song X."/>
            <person name="Pei D."/>
        </authorList>
    </citation>
    <scope>NUCLEOTIDE SEQUENCE [LARGE SCALE GENOMIC DNA]</scope>
    <source>
        <strain evidence="1">Sxm20200214</strain>
        <tissue evidence="1">Leaf</tissue>
    </source>
</reference>
<protein>
    <recommendedName>
        <fullName evidence="3">Replication factor A C-terminal domain-containing protein</fullName>
    </recommendedName>
</protein>
<accession>A0A8X7UQ27</accession>
<organism evidence="1 2">
    <name type="scientific">Brassica carinata</name>
    <name type="common">Ethiopian mustard</name>
    <name type="synonym">Abyssinian cabbage</name>
    <dbReference type="NCBI Taxonomy" id="52824"/>
    <lineage>
        <taxon>Eukaryota</taxon>
        <taxon>Viridiplantae</taxon>
        <taxon>Streptophyta</taxon>
        <taxon>Embryophyta</taxon>
        <taxon>Tracheophyta</taxon>
        <taxon>Spermatophyta</taxon>
        <taxon>Magnoliopsida</taxon>
        <taxon>eudicotyledons</taxon>
        <taxon>Gunneridae</taxon>
        <taxon>Pentapetalae</taxon>
        <taxon>rosids</taxon>
        <taxon>malvids</taxon>
        <taxon>Brassicales</taxon>
        <taxon>Brassicaceae</taxon>
        <taxon>Brassiceae</taxon>
        <taxon>Brassica</taxon>
    </lineage>
</organism>
<dbReference type="EMBL" id="JAAMPC010000010">
    <property type="protein sequence ID" value="KAG2286679.1"/>
    <property type="molecule type" value="Genomic_DNA"/>
</dbReference>
<evidence type="ECO:0000313" key="1">
    <source>
        <dbReference type="EMBL" id="KAG2286679.1"/>
    </source>
</evidence>
<comment type="caution">
    <text evidence="1">The sequence shown here is derived from an EMBL/GenBank/DDBJ whole genome shotgun (WGS) entry which is preliminary data.</text>
</comment>
<gene>
    <name evidence="1" type="ORF">Bca52824_046283</name>
</gene>
<evidence type="ECO:0000313" key="2">
    <source>
        <dbReference type="Proteomes" id="UP000886595"/>
    </source>
</evidence>
<dbReference type="OrthoDB" id="10576650at2759"/>
<keyword evidence="2" id="KW-1185">Reference proteome</keyword>
<proteinExistence type="predicted"/>
<name>A0A8X7UQ27_BRACI</name>
<sequence>MSHGNFVRYRVELTISDETEEAVFVAFDSEMIKVGEEVMGPKTICMESAHFPQLLQI</sequence>
<dbReference type="Proteomes" id="UP000886595">
    <property type="component" value="Unassembled WGS sequence"/>
</dbReference>
<evidence type="ECO:0008006" key="3">
    <source>
        <dbReference type="Google" id="ProtNLM"/>
    </source>
</evidence>